<dbReference type="Proteomes" id="UP000007797">
    <property type="component" value="Unassembled WGS sequence"/>
</dbReference>
<dbReference type="SUPFAM" id="SSF52058">
    <property type="entry name" value="L domain-like"/>
    <property type="match status" value="1"/>
</dbReference>
<feature type="compositionally biased region" description="Acidic residues" evidence="1">
    <location>
        <begin position="24"/>
        <end position="33"/>
    </location>
</feature>
<sequence length="848" mass="98482">MYMFQNFVNYLKGQDNSSNNNNSNDDDQDEETEELDLTLSLPWPIIEKIIRLAFIGYNVCTCIHHKEMKDMFLQSRSLATGSMYYSALTMQPMLQHWALKRDDMCSLHRYYHDKGNVPAFIFTRLQLTGGGGHLARGKSIGMGWRLSLALVSRKMFALVSREYIYSSDIVFYLDLWRVYNLKYGLSKRPSIITINHFEFGGGGVGNIDKSITSHLSILQHANELIVDGGRESTINLVISQIPYLSKLTVRCNLEPTMSQWISQLKHLTTVDFVNFPQHQRVERFLKELNPLKCHPTKIYVPYKLDFNWNSLHGDIKRRLVGITYTKDSAELVQGDFPRLRHINVKKAKGHLPTSPANKIKTKQWIRKDFVLSKNYKSITINVMFLDSLSKILDYNYQATNLSTIKIYTDNVIYDNDIIKMNQMGYIYKGSISSIKKKRNKIKFIKSNQTNQSQNQINQNHVNQNNNQNNQINNQINNNIYNNIIILPNIILYKIIMMVWKSREFCTCMVDQNWKNRWDKEQHGLFNNQILIDQYCKIKENCPVHFSSVTPYQPLTVDKEMMNHSRLQLSLINKDIWSFIANRLFMSFDLSRLTLDDIIKRQRNPCSLAFKCIRSVSITNSLLDMEITEHLKTVTKLHLEITDSSALGVYVLDRFPNLSSLVLSRNAYFRESPIDTVLISKCQSLTNLTVIGWGRSEFNAEPLEQLKGLRKLILSNDQWYDQLSPSFRRQITSTMMDDVSSLVTQFPNIQQIQFPIQQIKLKSTITRTTIIMTIDQAKKHPFPLLFELLSSILKMDRLDLDIRVQLPHARISRFEELMALANHLDLQIIGSKMGKSKNTSLIFLKRTTK</sequence>
<gene>
    <name evidence="2" type="ORF">DFA_04443</name>
</gene>
<name>F4PPL2_CACFS</name>
<dbReference type="GeneID" id="14874272"/>
<dbReference type="InterPro" id="IPR032675">
    <property type="entry name" value="LRR_dom_sf"/>
</dbReference>
<feature type="region of interest" description="Disordered" evidence="1">
    <location>
        <begin position="12"/>
        <end position="33"/>
    </location>
</feature>
<protein>
    <submittedName>
        <fullName evidence="2">Uncharacterized protein</fullName>
    </submittedName>
</protein>
<proteinExistence type="predicted"/>
<dbReference type="AlphaFoldDB" id="F4PPL2"/>
<dbReference type="RefSeq" id="XP_004360176.1">
    <property type="nucleotide sequence ID" value="XM_004360119.1"/>
</dbReference>
<dbReference type="EMBL" id="GL883009">
    <property type="protein sequence ID" value="EGG22325.1"/>
    <property type="molecule type" value="Genomic_DNA"/>
</dbReference>
<evidence type="ECO:0000313" key="3">
    <source>
        <dbReference type="Proteomes" id="UP000007797"/>
    </source>
</evidence>
<accession>F4PPL2</accession>
<dbReference type="KEGG" id="dfa:DFA_04443"/>
<reference evidence="3" key="1">
    <citation type="journal article" date="2011" name="Genome Res.">
        <title>Phylogeny-wide analysis of social amoeba genomes highlights ancient origins for complex intercellular communication.</title>
        <authorList>
            <person name="Heidel A.J."/>
            <person name="Lawal H.M."/>
            <person name="Felder M."/>
            <person name="Schilde C."/>
            <person name="Helps N.R."/>
            <person name="Tunggal B."/>
            <person name="Rivero F."/>
            <person name="John U."/>
            <person name="Schleicher M."/>
            <person name="Eichinger L."/>
            <person name="Platzer M."/>
            <person name="Noegel A.A."/>
            <person name="Schaap P."/>
            <person name="Gloeckner G."/>
        </authorList>
    </citation>
    <scope>NUCLEOTIDE SEQUENCE [LARGE SCALE GENOMIC DNA]</scope>
    <source>
        <strain evidence="3">SH3</strain>
    </source>
</reference>
<dbReference type="Gene3D" id="3.80.10.10">
    <property type="entry name" value="Ribonuclease Inhibitor"/>
    <property type="match status" value="1"/>
</dbReference>
<feature type="compositionally biased region" description="Low complexity" evidence="1">
    <location>
        <begin position="14"/>
        <end position="23"/>
    </location>
</feature>
<keyword evidence="3" id="KW-1185">Reference proteome</keyword>
<evidence type="ECO:0000313" key="2">
    <source>
        <dbReference type="EMBL" id="EGG22325.1"/>
    </source>
</evidence>
<organism evidence="2 3">
    <name type="scientific">Cavenderia fasciculata</name>
    <name type="common">Slime mold</name>
    <name type="synonym">Dictyostelium fasciculatum</name>
    <dbReference type="NCBI Taxonomy" id="261658"/>
    <lineage>
        <taxon>Eukaryota</taxon>
        <taxon>Amoebozoa</taxon>
        <taxon>Evosea</taxon>
        <taxon>Eumycetozoa</taxon>
        <taxon>Dictyostelia</taxon>
        <taxon>Acytosteliales</taxon>
        <taxon>Cavenderiaceae</taxon>
        <taxon>Cavenderia</taxon>
    </lineage>
</organism>
<evidence type="ECO:0000256" key="1">
    <source>
        <dbReference type="SAM" id="MobiDB-lite"/>
    </source>
</evidence>